<dbReference type="EMBL" id="WHJH01000004">
    <property type="protein sequence ID" value="NHZ88573.1"/>
    <property type="molecule type" value="Genomic_DNA"/>
</dbReference>
<sequence>MRRFECGDGVSDKFWEVEQDGSDVHVRHGKVGTVGQTHTISHADDAKAAAAIDRLRRKRSSMGYVEIAAGMPTPAPVPIAAPPVEPGADADLPETLIRPRWAGATCKALPALALDPLALAPVVHWSELQRKNVSQRQHVSNIIPGRQGKGEALSSLRSAMKTHAADAMLAAWRACINAGAHAGDATRLIADLPVPLNAHVWNAVAHMEVNHPGYAIARLGLDGLPGLIAMVTRHLAQNLSYAQYFGATELAPPVARAYATLKGKALQASARNWLLAFPEHAVCGLAAAALGIGGDARNHARQALRMLAAAGHADMLMKVALRYDRPAVTRAMRALIDEEPLDLYPADIGTLPAFWTPRSWRRPLLSANGKALPDGALDTLGTMLSFPCGEGEYAGLAQVRAACTPDSLADFAWDLFRAWFDHGAPASDNWAYLALGLLGNDDCARRLAPLLTAWPGKNPCACAASGLDILAMIGSEVALMLLNGIAMERKFKDVQNRARDKIAAIADERGLIPVELHDYMAPRLDLDAQGEMLLDFGPRQFRVGFDARCKPYVRNHAGVRLFRLPKPKSTDDAELARAAVMRFKLLKKDVRNLAAQQVQRLEMAMCTSYRWNPAVFRTALVGHPLLRYLVPRLVWGVYLLRCGGNYRGALTACFRVAPDGTFIDTRNEPFELPQGELFRIGIVHEMELEANDGAGLGQLFPDHELPQPFIQIGRETQGTDYAFANECLLPGRETPIAASRLVALFNRGWLQAGAGDGGLVREFTKRIDVKHLAIMHISPGLSPGNIRNCPPQKPDIVEVARADAWGGVGESVMFPQLAPVVFSELHWDVEQLRV</sequence>
<reference evidence="3 4" key="1">
    <citation type="submission" date="2019-10" db="EMBL/GenBank/DDBJ databases">
        <title>Taxonomy of Antarctic Massilia spp.: description of Massilia rubra sp. nov., Massilia aquatica sp. nov., Massilia mucilaginosa sp. nov., Massilia frigida sp. nov. isolated from streams, lakes and regoliths.</title>
        <authorList>
            <person name="Holochova P."/>
            <person name="Sedlacek I."/>
            <person name="Kralova S."/>
            <person name="Maslanova I."/>
            <person name="Busse H.-J."/>
            <person name="Stankova E."/>
            <person name="Vrbovska V."/>
            <person name="Kovarovic V."/>
            <person name="Bartak M."/>
            <person name="Svec P."/>
            <person name="Pantucek R."/>
        </authorList>
    </citation>
    <scope>NUCLEOTIDE SEQUENCE [LARGE SCALE GENOMIC DNA]</scope>
    <source>
        <strain evidence="3 4">CCM 8733</strain>
    </source>
</reference>
<dbReference type="Proteomes" id="UP000609726">
    <property type="component" value="Unassembled WGS sequence"/>
</dbReference>
<evidence type="ECO:0000259" key="2">
    <source>
        <dbReference type="Pfam" id="PF13569"/>
    </source>
</evidence>
<protein>
    <submittedName>
        <fullName evidence="3">DUF4132 domain-containing protein</fullName>
    </submittedName>
</protein>
<name>A0ABX0NP90_9BURK</name>
<gene>
    <name evidence="3" type="ORF">F2P45_05980</name>
</gene>
<keyword evidence="4" id="KW-1185">Reference proteome</keyword>
<dbReference type="Gene3D" id="2.20.140.10">
    <property type="entry name" value="WGR domain"/>
    <property type="match status" value="1"/>
</dbReference>
<dbReference type="CDD" id="cd07996">
    <property type="entry name" value="WGR_MMR_like"/>
    <property type="match status" value="1"/>
</dbReference>
<accession>A0ABX0NP90</accession>
<evidence type="ECO:0000313" key="3">
    <source>
        <dbReference type="EMBL" id="NHZ88573.1"/>
    </source>
</evidence>
<feature type="domain" description="WGR" evidence="1">
    <location>
        <begin position="9"/>
        <end position="68"/>
    </location>
</feature>
<evidence type="ECO:0000313" key="4">
    <source>
        <dbReference type="Proteomes" id="UP000609726"/>
    </source>
</evidence>
<dbReference type="InterPro" id="IPR008893">
    <property type="entry name" value="WGR_domain"/>
</dbReference>
<dbReference type="InterPro" id="IPR025406">
    <property type="entry name" value="DUF4132"/>
</dbReference>
<dbReference type="Pfam" id="PF05406">
    <property type="entry name" value="WGR"/>
    <property type="match status" value="1"/>
</dbReference>
<feature type="domain" description="DUF4132" evidence="2">
    <location>
        <begin position="560"/>
        <end position="718"/>
    </location>
</feature>
<dbReference type="RefSeq" id="WP_166871435.1">
    <property type="nucleotide sequence ID" value="NZ_WHJH01000004.1"/>
</dbReference>
<proteinExistence type="predicted"/>
<dbReference type="Pfam" id="PF13569">
    <property type="entry name" value="DUF4132"/>
    <property type="match status" value="1"/>
</dbReference>
<evidence type="ECO:0000259" key="1">
    <source>
        <dbReference type="Pfam" id="PF05406"/>
    </source>
</evidence>
<dbReference type="InterPro" id="IPR049809">
    <property type="entry name" value="YehF/YfeS-like_WGR"/>
</dbReference>
<comment type="caution">
    <text evidence="3">The sequence shown here is derived from an EMBL/GenBank/DDBJ whole genome shotgun (WGS) entry which is preliminary data.</text>
</comment>
<organism evidence="3 4">
    <name type="scientific">Massilia mucilaginosa</name>
    <dbReference type="NCBI Taxonomy" id="2609282"/>
    <lineage>
        <taxon>Bacteria</taxon>
        <taxon>Pseudomonadati</taxon>
        <taxon>Pseudomonadota</taxon>
        <taxon>Betaproteobacteria</taxon>
        <taxon>Burkholderiales</taxon>
        <taxon>Oxalobacteraceae</taxon>
        <taxon>Telluria group</taxon>
        <taxon>Massilia</taxon>
    </lineage>
</organism>